<sequence>MELRQLRYFVEAARLSNFTRAAERLRVAQPALSQQIGNLERELGVALFDRSRRGVKLTEVGEAFLIGAERTLTEAQRAEDEAKGFVGLPRGKVTVGALGSLVQAKLPQMLVAFRQAYPEVEVSIWEETTFLLFGALQTGDLDLAIIHVLDGAFPRQVAGLKPPPGVVVTPLYEDELVLVVAENHPLAKREKVSFRELQEQPFVCFREGSGIRAILLAACAEEGFQPHIPYESTTPRSLVAAGLGVAVLSRSMVKLPGPPVAVVSLEPPLSRSVAIFRIKGRYLSPAAETFLRYAENYLTSKQLG</sequence>
<dbReference type="EMBL" id="PZZP01000001">
    <property type="protein sequence ID" value="PTM57653.1"/>
    <property type="molecule type" value="Genomic_DNA"/>
</dbReference>
<evidence type="ECO:0000313" key="7">
    <source>
        <dbReference type="Proteomes" id="UP000241639"/>
    </source>
</evidence>
<dbReference type="Proteomes" id="UP000241639">
    <property type="component" value="Unassembled WGS sequence"/>
</dbReference>
<dbReference type="PROSITE" id="PS50931">
    <property type="entry name" value="HTH_LYSR"/>
    <property type="match status" value="1"/>
</dbReference>
<keyword evidence="3 6" id="KW-0238">DNA-binding</keyword>
<dbReference type="RefSeq" id="WP_170105040.1">
    <property type="nucleotide sequence ID" value="NZ_PZZP01000001.1"/>
</dbReference>
<dbReference type="InterPro" id="IPR036390">
    <property type="entry name" value="WH_DNA-bd_sf"/>
</dbReference>
<protein>
    <submittedName>
        <fullName evidence="6">DNA-binding transcriptional LysR family regulator</fullName>
    </submittedName>
</protein>
<feature type="domain" description="HTH lysR-type" evidence="5">
    <location>
        <begin position="1"/>
        <end position="58"/>
    </location>
</feature>
<dbReference type="GO" id="GO:0032993">
    <property type="term" value="C:protein-DNA complex"/>
    <property type="evidence" value="ECO:0007669"/>
    <property type="project" value="TreeGrafter"/>
</dbReference>
<dbReference type="SUPFAM" id="SSF46785">
    <property type="entry name" value="Winged helix' DNA-binding domain"/>
    <property type="match status" value="1"/>
</dbReference>
<dbReference type="CDD" id="cd05466">
    <property type="entry name" value="PBP2_LTTR_substrate"/>
    <property type="match status" value="1"/>
</dbReference>
<keyword evidence="7" id="KW-1185">Reference proteome</keyword>
<keyword evidence="4" id="KW-0804">Transcription</keyword>
<evidence type="ECO:0000256" key="2">
    <source>
        <dbReference type="ARBA" id="ARBA00023015"/>
    </source>
</evidence>
<dbReference type="SUPFAM" id="SSF53850">
    <property type="entry name" value="Periplasmic binding protein-like II"/>
    <property type="match status" value="1"/>
</dbReference>
<accession>A0A2T4Z6Y0</accession>
<proteinExistence type="inferred from homology"/>
<dbReference type="InterPro" id="IPR005119">
    <property type="entry name" value="LysR_subst-bd"/>
</dbReference>
<dbReference type="AlphaFoldDB" id="A0A2T4Z6Y0"/>
<dbReference type="PANTHER" id="PTHR30346:SF28">
    <property type="entry name" value="HTH-TYPE TRANSCRIPTIONAL REGULATOR CYNR"/>
    <property type="match status" value="1"/>
</dbReference>
<dbReference type="PRINTS" id="PR00039">
    <property type="entry name" value="HTHLYSR"/>
</dbReference>
<name>A0A2T4Z6Y0_9BACL</name>
<evidence type="ECO:0000256" key="4">
    <source>
        <dbReference type="ARBA" id="ARBA00023163"/>
    </source>
</evidence>
<comment type="similarity">
    <text evidence="1">Belongs to the LysR transcriptional regulatory family.</text>
</comment>
<dbReference type="GO" id="GO:0003677">
    <property type="term" value="F:DNA binding"/>
    <property type="evidence" value="ECO:0007669"/>
    <property type="project" value="UniProtKB-KW"/>
</dbReference>
<evidence type="ECO:0000259" key="5">
    <source>
        <dbReference type="PROSITE" id="PS50931"/>
    </source>
</evidence>
<dbReference type="Gene3D" id="1.10.10.10">
    <property type="entry name" value="Winged helix-like DNA-binding domain superfamily/Winged helix DNA-binding domain"/>
    <property type="match status" value="1"/>
</dbReference>
<dbReference type="Gene3D" id="3.40.190.290">
    <property type="match status" value="1"/>
</dbReference>
<dbReference type="Pfam" id="PF03466">
    <property type="entry name" value="LysR_substrate"/>
    <property type="match status" value="1"/>
</dbReference>
<dbReference type="InterPro" id="IPR000847">
    <property type="entry name" value="LysR_HTH_N"/>
</dbReference>
<comment type="caution">
    <text evidence="6">The sequence shown here is derived from an EMBL/GenBank/DDBJ whole genome shotgun (WGS) entry which is preliminary data.</text>
</comment>
<dbReference type="InterPro" id="IPR036388">
    <property type="entry name" value="WH-like_DNA-bd_sf"/>
</dbReference>
<organism evidence="6 7">
    <name type="scientific">Desmospora activa DSM 45169</name>
    <dbReference type="NCBI Taxonomy" id="1121389"/>
    <lineage>
        <taxon>Bacteria</taxon>
        <taxon>Bacillati</taxon>
        <taxon>Bacillota</taxon>
        <taxon>Bacilli</taxon>
        <taxon>Bacillales</taxon>
        <taxon>Thermoactinomycetaceae</taxon>
        <taxon>Desmospora</taxon>
    </lineage>
</organism>
<evidence type="ECO:0000256" key="3">
    <source>
        <dbReference type="ARBA" id="ARBA00023125"/>
    </source>
</evidence>
<dbReference type="PANTHER" id="PTHR30346">
    <property type="entry name" value="TRANSCRIPTIONAL DUAL REGULATOR HCAR-RELATED"/>
    <property type="match status" value="1"/>
</dbReference>
<dbReference type="GO" id="GO:0003700">
    <property type="term" value="F:DNA-binding transcription factor activity"/>
    <property type="evidence" value="ECO:0007669"/>
    <property type="project" value="InterPro"/>
</dbReference>
<keyword evidence="2" id="KW-0805">Transcription regulation</keyword>
<dbReference type="Pfam" id="PF00126">
    <property type="entry name" value="HTH_1"/>
    <property type="match status" value="1"/>
</dbReference>
<evidence type="ECO:0000313" key="6">
    <source>
        <dbReference type="EMBL" id="PTM57653.1"/>
    </source>
</evidence>
<reference evidence="6 7" key="1">
    <citation type="submission" date="2018-04" db="EMBL/GenBank/DDBJ databases">
        <title>Genomic Encyclopedia of Archaeal and Bacterial Type Strains, Phase II (KMG-II): from individual species to whole genera.</title>
        <authorList>
            <person name="Goeker M."/>
        </authorList>
    </citation>
    <scope>NUCLEOTIDE SEQUENCE [LARGE SCALE GENOMIC DNA]</scope>
    <source>
        <strain evidence="6 7">DSM 45169</strain>
    </source>
</reference>
<evidence type="ECO:0000256" key="1">
    <source>
        <dbReference type="ARBA" id="ARBA00009437"/>
    </source>
</evidence>
<gene>
    <name evidence="6" type="ORF">C8J48_0203</name>
</gene>
<dbReference type="FunFam" id="1.10.10.10:FF:000001">
    <property type="entry name" value="LysR family transcriptional regulator"/>
    <property type="match status" value="1"/>
</dbReference>